<dbReference type="Proteomes" id="UP000028990">
    <property type="component" value="Unassembled WGS sequence"/>
</dbReference>
<gene>
    <name evidence="2" type="ORF">H920_20095</name>
</gene>
<name>A0A091D6N6_FUKDA</name>
<feature type="compositionally biased region" description="Basic residues" evidence="1">
    <location>
        <begin position="20"/>
        <end position="29"/>
    </location>
</feature>
<proteinExistence type="predicted"/>
<reference evidence="2 3" key="1">
    <citation type="submission" date="2013-11" db="EMBL/GenBank/DDBJ databases">
        <title>The Damaraland mole rat (Fukomys damarensis) genome and evolution of African mole rats.</title>
        <authorList>
            <person name="Gladyshev V.N."/>
            <person name="Fang X."/>
        </authorList>
    </citation>
    <scope>NUCLEOTIDE SEQUENCE [LARGE SCALE GENOMIC DNA]</scope>
    <source>
        <tissue evidence="2">Liver</tissue>
    </source>
</reference>
<keyword evidence="3" id="KW-1185">Reference proteome</keyword>
<evidence type="ECO:0000256" key="1">
    <source>
        <dbReference type="SAM" id="MobiDB-lite"/>
    </source>
</evidence>
<dbReference type="EMBL" id="KN125382">
    <property type="protein sequence ID" value="KFO18526.1"/>
    <property type="molecule type" value="Genomic_DNA"/>
</dbReference>
<accession>A0A091D6N6</accession>
<dbReference type="AlphaFoldDB" id="A0A091D6N6"/>
<feature type="compositionally biased region" description="Polar residues" evidence="1">
    <location>
        <begin position="41"/>
        <end position="68"/>
    </location>
</feature>
<sequence>MRRTMPWLRKAESKQSMTGGKKHVSKRTATRQPHSDDDSVQTHSTHPVSTLGRSRESNLPLSNPNSCTRLRGAAPPSSARWSLCGGRATVVDGRARRAAPSPFLFLL</sequence>
<evidence type="ECO:0000313" key="2">
    <source>
        <dbReference type="EMBL" id="KFO18526.1"/>
    </source>
</evidence>
<protein>
    <submittedName>
        <fullName evidence="2">Uncharacterized protein</fullName>
    </submittedName>
</protein>
<organism evidence="2 3">
    <name type="scientific">Fukomys damarensis</name>
    <name type="common">Damaraland mole rat</name>
    <name type="synonym">Cryptomys damarensis</name>
    <dbReference type="NCBI Taxonomy" id="885580"/>
    <lineage>
        <taxon>Eukaryota</taxon>
        <taxon>Metazoa</taxon>
        <taxon>Chordata</taxon>
        <taxon>Craniata</taxon>
        <taxon>Vertebrata</taxon>
        <taxon>Euteleostomi</taxon>
        <taxon>Mammalia</taxon>
        <taxon>Eutheria</taxon>
        <taxon>Euarchontoglires</taxon>
        <taxon>Glires</taxon>
        <taxon>Rodentia</taxon>
        <taxon>Hystricomorpha</taxon>
        <taxon>Bathyergidae</taxon>
        <taxon>Fukomys</taxon>
    </lineage>
</organism>
<feature type="region of interest" description="Disordered" evidence="1">
    <location>
        <begin position="1"/>
        <end position="82"/>
    </location>
</feature>
<evidence type="ECO:0000313" key="3">
    <source>
        <dbReference type="Proteomes" id="UP000028990"/>
    </source>
</evidence>